<keyword evidence="5" id="KW-0998">Cell outer membrane</keyword>
<dbReference type="STRING" id="880070.Cycma_3787"/>
<comment type="subcellular location">
    <subcellularLocation>
        <location evidence="1">Cell outer membrane</location>
    </subcellularLocation>
</comment>
<protein>
    <submittedName>
        <fullName evidence="8">RagB/SusD domain-containing protein</fullName>
    </submittedName>
</protein>
<evidence type="ECO:0000256" key="4">
    <source>
        <dbReference type="ARBA" id="ARBA00023136"/>
    </source>
</evidence>
<evidence type="ECO:0000256" key="2">
    <source>
        <dbReference type="ARBA" id="ARBA00006275"/>
    </source>
</evidence>
<dbReference type="Proteomes" id="UP000001635">
    <property type="component" value="Chromosome"/>
</dbReference>
<gene>
    <name evidence="8" type="ordered locus">Cycma_3787</name>
</gene>
<dbReference type="AlphaFoldDB" id="G0J473"/>
<dbReference type="KEGG" id="cmr:Cycma_3787"/>
<name>G0J473_CYCMS</name>
<evidence type="ECO:0000256" key="3">
    <source>
        <dbReference type="ARBA" id="ARBA00022729"/>
    </source>
</evidence>
<dbReference type="eggNOG" id="COG1435">
    <property type="taxonomic scope" value="Bacteria"/>
</dbReference>
<evidence type="ECO:0000256" key="1">
    <source>
        <dbReference type="ARBA" id="ARBA00004442"/>
    </source>
</evidence>
<proteinExistence type="inferred from homology"/>
<evidence type="ECO:0000259" key="7">
    <source>
        <dbReference type="Pfam" id="PF14322"/>
    </source>
</evidence>
<dbReference type="EMBL" id="CP002955">
    <property type="protein sequence ID" value="AEL27499.1"/>
    <property type="molecule type" value="Genomic_DNA"/>
</dbReference>
<evidence type="ECO:0000259" key="6">
    <source>
        <dbReference type="Pfam" id="PF07980"/>
    </source>
</evidence>
<dbReference type="Pfam" id="PF14322">
    <property type="entry name" value="SusD-like_3"/>
    <property type="match status" value="1"/>
</dbReference>
<dbReference type="SUPFAM" id="SSF48452">
    <property type="entry name" value="TPR-like"/>
    <property type="match status" value="1"/>
</dbReference>
<dbReference type="HOGENOM" id="CLU_015553_0_0_10"/>
<organism evidence="8 9">
    <name type="scientific">Cyclobacterium marinum (strain ATCC 25205 / DSM 745 / LMG 13164 / NCIMB 1802)</name>
    <name type="common">Flectobacillus marinus</name>
    <dbReference type="NCBI Taxonomy" id="880070"/>
    <lineage>
        <taxon>Bacteria</taxon>
        <taxon>Pseudomonadati</taxon>
        <taxon>Bacteroidota</taxon>
        <taxon>Cytophagia</taxon>
        <taxon>Cytophagales</taxon>
        <taxon>Cyclobacteriaceae</taxon>
        <taxon>Cyclobacterium</taxon>
    </lineage>
</organism>
<accession>G0J473</accession>
<dbReference type="Pfam" id="PF07980">
    <property type="entry name" value="SusD_RagB"/>
    <property type="match status" value="1"/>
</dbReference>
<keyword evidence="9" id="KW-1185">Reference proteome</keyword>
<dbReference type="Gene3D" id="1.25.40.390">
    <property type="match status" value="1"/>
</dbReference>
<evidence type="ECO:0000313" key="8">
    <source>
        <dbReference type="EMBL" id="AEL27499.1"/>
    </source>
</evidence>
<dbReference type="GO" id="GO:0009279">
    <property type="term" value="C:cell outer membrane"/>
    <property type="evidence" value="ECO:0007669"/>
    <property type="project" value="UniProtKB-SubCell"/>
</dbReference>
<dbReference type="InterPro" id="IPR012944">
    <property type="entry name" value="SusD_RagB_dom"/>
</dbReference>
<sequence>MISMVVFSSTLLYSCEDYLVKYPLDQPSDATFWSTESELQMAINSVYRSLYFTDRATTHVPFQFLFDFATDISWDRNLSVWQLLGQGQVTSVEPTLIFGAWSNAYVNIGNCNRLLAYMHKAENVTNADTFKRIEAEARFFRAYWYGWLINLYGDVPFTTDPLDVFDAGLPQTDKETIYHFVMEELELAGDMLPEEYPSSDRGRITKGAAWALKARLALFNNDWEIAAEASGKVMALGKYELYSNFDELFTYEGQNNSEELLTIQFSRANQLTHETPIHTRGRLTGGFATKIPTQALIDSYASIDGLSINESPLYDPKNPFENRDPRLNATCVVPGSIFLGYQFETHPDSLQVWDYNQNPPKRIDNQEVINPYATFSGYQYRKYVSSDEREFRRESELNIMLIRYAEILLIYAESHIELGQVDNTVYEAINSVRERAGIPGIEQGKSLEELRQIVRQERKVEFAYEGLRFFDIRRWEIAEDVLSGPLYGRPLGEYKSNHIPEFDENGTPVYEAYAGELRVFDTRIYNPSKDKLLPIPQRELDINSNLTQNPGY</sequence>
<keyword evidence="3" id="KW-0732">Signal</keyword>
<feature type="domain" description="RagB/SusD" evidence="6">
    <location>
        <begin position="285"/>
        <end position="552"/>
    </location>
</feature>
<evidence type="ECO:0000256" key="5">
    <source>
        <dbReference type="ARBA" id="ARBA00023237"/>
    </source>
</evidence>
<dbReference type="InterPro" id="IPR033985">
    <property type="entry name" value="SusD-like_N"/>
</dbReference>
<evidence type="ECO:0000313" key="9">
    <source>
        <dbReference type="Proteomes" id="UP000001635"/>
    </source>
</evidence>
<keyword evidence="4" id="KW-0472">Membrane</keyword>
<comment type="similarity">
    <text evidence="2">Belongs to the SusD family.</text>
</comment>
<dbReference type="InterPro" id="IPR011990">
    <property type="entry name" value="TPR-like_helical_dom_sf"/>
</dbReference>
<feature type="domain" description="SusD-like N-terminal" evidence="7">
    <location>
        <begin position="24"/>
        <end position="218"/>
    </location>
</feature>
<reference evidence="9" key="1">
    <citation type="submission" date="2011-07" db="EMBL/GenBank/DDBJ databases">
        <title>The complete genome of Cyclobacterium marinum DSM 745.</title>
        <authorList>
            <person name="Lucas S."/>
            <person name="Han J."/>
            <person name="Lapidus A."/>
            <person name="Bruce D."/>
            <person name="Goodwin L."/>
            <person name="Pitluck S."/>
            <person name="Peters L."/>
            <person name="Kyrpides N."/>
            <person name="Mavromatis K."/>
            <person name="Ivanova N."/>
            <person name="Ovchinnikova G."/>
            <person name="Chertkov O."/>
            <person name="Detter J.C."/>
            <person name="Tapia R."/>
            <person name="Han C."/>
            <person name="Land M."/>
            <person name="Hauser L."/>
            <person name="Markowitz V."/>
            <person name="Cheng J.-F."/>
            <person name="Hugenholtz P."/>
            <person name="Woyke T."/>
            <person name="Wu D."/>
            <person name="Tindall B."/>
            <person name="Schuetze A."/>
            <person name="Brambilla E."/>
            <person name="Klenk H.-P."/>
            <person name="Eisen J.A."/>
        </authorList>
    </citation>
    <scope>NUCLEOTIDE SEQUENCE [LARGE SCALE GENOMIC DNA]</scope>
    <source>
        <strain evidence="9">ATCC 25205 / DSM 745 / LMG 13164 / NCIMB 1802</strain>
    </source>
</reference>